<feature type="signal peptide" evidence="1">
    <location>
        <begin position="1"/>
        <end position="22"/>
    </location>
</feature>
<evidence type="ECO:0000313" key="2">
    <source>
        <dbReference type="EMBL" id="KTB56087.1"/>
    </source>
</evidence>
<dbReference type="AlphaFoldDB" id="A0A0W0H5M0"/>
<dbReference type="Proteomes" id="UP000054197">
    <property type="component" value="Unassembled WGS sequence"/>
</dbReference>
<accession>A0A0W0H5M0</accession>
<reference evidence="2 3" key="1">
    <citation type="submission" date="2015-09" db="EMBL/GenBank/DDBJ databases">
        <title>Genome sequence of ICMP 11288.</title>
        <authorList>
            <person name="Visnovsky S."/>
            <person name="Lu A."/>
            <person name="Panda P."/>
            <person name="Pitman A."/>
        </authorList>
    </citation>
    <scope>NUCLEOTIDE SEQUENCE [LARGE SCALE GENOMIC DNA]</scope>
    <source>
        <strain evidence="2 3">ICMP 11288</strain>
    </source>
</reference>
<proteinExistence type="predicted"/>
<gene>
    <name evidence="2" type="ORF">AO063_06845</name>
</gene>
<evidence type="ECO:0008006" key="4">
    <source>
        <dbReference type="Google" id="ProtNLM"/>
    </source>
</evidence>
<name>A0A0W0H5M0_PSEFL</name>
<dbReference type="PROSITE" id="PS51257">
    <property type="entry name" value="PROKAR_LIPOPROTEIN"/>
    <property type="match status" value="1"/>
</dbReference>
<keyword evidence="1" id="KW-0732">Signal</keyword>
<organism evidence="2 3">
    <name type="scientific">Pseudomonas fluorescens ICMP 11288</name>
    <dbReference type="NCBI Taxonomy" id="1198309"/>
    <lineage>
        <taxon>Bacteria</taxon>
        <taxon>Pseudomonadati</taxon>
        <taxon>Pseudomonadota</taxon>
        <taxon>Gammaproteobacteria</taxon>
        <taxon>Pseudomonadales</taxon>
        <taxon>Pseudomonadaceae</taxon>
        <taxon>Pseudomonas</taxon>
    </lineage>
</organism>
<dbReference type="RefSeq" id="WP_058422640.1">
    <property type="nucleotide sequence ID" value="NZ_LKEF01000074.1"/>
</dbReference>
<evidence type="ECO:0000313" key="3">
    <source>
        <dbReference type="Proteomes" id="UP000054197"/>
    </source>
</evidence>
<sequence length="224" mass="25093">MNRYLFCALLLLTALLSGCATQMDVSINATPDPDYHFDRQALVLVTTSVGGSAQNTLNARYYLRDMVSAMKDQGFREVYTDASLPKNHGPIKMTIILDVDSKQVTYRYTATDYGQVPTSTTTECKKNKKKADQLTCTSKPNTTYGPVGTSERTGYTTLTTFTATARDEASRRAVYVLRVMSYNEDCQAAKIEAFLVEQGLQNLNFQDRVQRNYTVTMPEGYQCK</sequence>
<feature type="chain" id="PRO_5006902852" description="Lipoprotein" evidence="1">
    <location>
        <begin position="23"/>
        <end position="224"/>
    </location>
</feature>
<protein>
    <recommendedName>
        <fullName evidence="4">Lipoprotein</fullName>
    </recommendedName>
</protein>
<comment type="caution">
    <text evidence="2">The sequence shown here is derived from an EMBL/GenBank/DDBJ whole genome shotgun (WGS) entry which is preliminary data.</text>
</comment>
<dbReference type="EMBL" id="LKEF01000074">
    <property type="protein sequence ID" value="KTB56087.1"/>
    <property type="molecule type" value="Genomic_DNA"/>
</dbReference>
<evidence type="ECO:0000256" key="1">
    <source>
        <dbReference type="SAM" id="SignalP"/>
    </source>
</evidence>